<dbReference type="SUPFAM" id="SSF53098">
    <property type="entry name" value="Ribonuclease H-like"/>
    <property type="match status" value="1"/>
</dbReference>
<dbReference type="InterPro" id="IPR010998">
    <property type="entry name" value="Integrase_recombinase_N"/>
</dbReference>
<dbReference type="CDD" id="cd09275">
    <property type="entry name" value="RNase_HI_RT_DIRS1"/>
    <property type="match status" value="1"/>
</dbReference>
<dbReference type="Proteomes" id="UP000716291">
    <property type="component" value="Unassembled WGS sequence"/>
</dbReference>
<dbReference type="InterPro" id="IPR052055">
    <property type="entry name" value="Hepadnavirus_pol/RT"/>
</dbReference>
<dbReference type="SUPFAM" id="SSF47823">
    <property type="entry name" value="lambda integrase-like, N-terminal domain"/>
    <property type="match status" value="1"/>
</dbReference>
<dbReference type="EMBL" id="JAANQT010001225">
    <property type="protein sequence ID" value="KAG1306026.1"/>
    <property type="molecule type" value="Genomic_DNA"/>
</dbReference>
<gene>
    <name evidence="2" type="ORF">G6F64_007913</name>
</gene>
<keyword evidence="3" id="KW-1185">Reference proteome</keyword>
<dbReference type="PANTHER" id="PTHR33050:SF7">
    <property type="entry name" value="RIBONUCLEASE H"/>
    <property type="match status" value="1"/>
</dbReference>
<proteinExistence type="predicted"/>
<dbReference type="AlphaFoldDB" id="A0A9P6X5V3"/>
<organism evidence="2 3">
    <name type="scientific">Rhizopus oryzae</name>
    <name type="common">Mucormycosis agent</name>
    <name type="synonym">Rhizopus arrhizus var. delemar</name>
    <dbReference type="NCBI Taxonomy" id="64495"/>
    <lineage>
        <taxon>Eukaryota</taxon>
        <taxon>Fungi</taxon>
        <taxon>Fungi incertae sedis</taxon>
        <taxon>Mucoromycota</taxon>
        <taxon>Mucoromycotina</taxon>
        <taxon>Mucoromycetes</taxon>
        <taxon>Mucorales</taxon>
        <taxon>Mucorineae</taxon>
        <taxon>Rhizopodaceae</taxon>
        <taxon>Rhizopus</taxon>
    </lineage>
</organism>
<dbReference type="Gene3D" id="1.10.150.130">
    <property type="match status" value="1"/>
</dbReference>
<accession>A0A9P6X5V3</accession>
<keyword evidence="1" id="KW-0238">DNA-binding</keyword>
<dbReference type="InterPro" id="IPR036397">
    <property type="entry name" value="RNaseH_sf"/>
</dbReference>
<comment type="caution">
    <text evidence="2">The sequence shown here is derived from an EMBL/GenBank/DDBJ whole genome shotgun (WGS) entry which is preliminary data.</text>
</comment>
<evidence type="ECO:0000256" key="1">
    <source>
        <dbReference type="ARBA" id="ARBA00023125"/>
    </source>
</evidence>
<protein>
    <submittedName>
        <fullName evidence="2">Uncharacterized protein</fullName>
    </submittedName>
</protein>
<dbReference type="Gene3D" id="3.30.420.10">
    <property type="entry name" value="Ribonuclease H-like superfamily/Ribonuclease H"/>
    <property type="match status" value="1"/>
</dbReference>
<reference evidence="2" key="1">
    <citation type="journal article" date="2020" name="Microb. Genom.">
        <title>Genetic diversity of clinical and environmental Mucorales isolates obtained from an investigation of mucormycosis cases among solid organ transplant recipients.</title>
        <authorList>
            <person name="Nguyen M.H."/>
            <person name="Kaul D."/>
            <person name="Muto C."/>
            <person name="Cheng S.J."/>
            <person name="Richter R.A."/>
            <person name="Bruno V.M."/>
            <person name="Liu G."/>
            <person name="Beyhan S."/>
            <person name="Sundermann A.J."/>
            <person name="Mounaud S."/>
            <person name="Pasculle A.W."/>
            <person name="Nierman W.C."/>
            <person name="Driscoll E."/>
            <person name="Cumbie R."/>
            <person name="Clancy C.J."/>
            <person name="Dupont C.L."/>
        </authorList>
    </citation>
    <scope>NUCLEOTIDE SEQUENCE</scope>
    <source>
        <strain evidence="2">GL11</strain>
    </source>
</reference>
<evidence type="ECO:0000313" key="3">
    <source>
        <dbReference type="Proteomes" id="UP000716291"/>
    </source>
</evidence>
<dbReference type="PANTHER" id="PTHR33050">
    <property type="entry name" value="REVERSE TRANSCRIPTASE DOMAIN-CONTAINING PROTEIN"/>
    <property type="match status" value="1"/>
</dbReference>
<evidence type="ECO:0000313" key="2">
    <source>
        <dbReference type="EMBL" id="KAG1306026.1"/>
    </source>
</evidence>
<name>A0A9P6X5V3_RHIOR</name>
<sequence>MHVDAPDIRWGIASTALITTGQWTVKESEQSINVLELIAILFALKLHSPKFKSSHIRIFKDDMTALKYSTRSGCTAFPLLQDLAVQIQEICNQFHLDVEYQHIPGVHNVQADALSRQQRHHSPVYETMLSRRIFQQINKRWGPLKIDTFATKITAQKNTRCSTGNTLLDDTVLLSNVTEDETHRSAIEFSTKALENDHMAVINHKRRDFGIDDATVEFFVKTHRRNTHKVYNFGWKKWITWCQAQQPSITPNCDEQQVLLFLMEHRHLFTQHLNGLRSAIASFFKVLHPNKKPIASQDIIVTFFAAERHSEIRIPSTVQLTTWDSDIMVRYIRYIGLEIRNCPYLTYN</sequence>
<dbReference type="GO" id="GO:0003677">
    <property type="term" value="F:DNA binding"/>
    <property type="evidence" value="ECO:0007669"/>
    <property type="project" value="UniProtKB-KW"/>
</dbReference>
<dbReference type="InterPro" id="IPR012337">
    <property type="entry name" value="RNaseH-like_sf"/>
</dbReference>